<keyword evidence="2" id="KW-0963">Cytoplasm</keyword>
<dbReference type="GO" id="GO:0016891">
    <property type="term" value="F:RNA endonuclease activity producing 5'-phosphomonoesters, hydrolytic mechanism"/>
    <property type="evidence" value="ECO:0007669"/>
    <property type="project" value="TreeGrafter"/>
</dbReference>
<proteinExistence type="predicted"/>
<sequence length="116" mass="13215">HPFLFGVASDFGLKLKEEIPVIGVTKKNLYKSGKLINLKELNEFKIVGDIVFKNHLVGKYLSIKNLEKGIYISVGNNISLNLAIKIISNLLKYRIPEPIRLLNIELNKTIKNEIER</sequence>
<evidence type="ECO:0008006" key="7">
    <source>
        <dbReference type="Google" id="ProtNLM"/>
    </source>
</evidence>
<dbReference type="GO" id="GO:0006281">
    <property type="term" value="P:DNA repair"/>
    <property type="evidence" value="ECO:0007669"/>
    <property type="project" value="InterPro"/>
</dbReference>
<protein>
    <recommendedName>
        <fullName evidence="7">Endonuclease V</fullName>
    </recommendedName>
</protein>
<dbReference type="PANTHER" id="PTHR28511">
    <property type="entry name" value="ENDONUCLEASE V"/>
    <property type="match status" value="1"/>
</dbReference>
<reference evidence="6" key="1">
    <citation type="journal article" date="2014" name="Front. Microbiol.">
        <title>High frequency of phylogenetically diverse reductive dehalogenase-homologous genes in deep subseafloor sedimentary metagenomes.</title>
        <authorList>
            <person name="Kawai M."/>
            <person name="Futagami T."/>
            <person name="Toyoda A."/>
            <person name="Takaki Y."/>
            <person name="Nishi S."/>
            <person name="Hori S."/>
            <person name="Arai W."/>
            <person name="Tsubouchi T."/>
            <person name="Morono Y."/>
            <person name="Uchiyama I."/>
            <person name="Ito T."/>
            <person name="Fujiyama A."/>
            <person name="Inagaki F."/>
            <person name="Takami H."/>
        </authorList>
    </citation>
    <scope>NUCLEOTIDE SEQUENCE</scope>
    <source>
        <strain evidence="6">Expedition CK06-06</strain>
    </source>
</reference>
<accession>X1BVJ6</accession>
<keyword evidence="4" id="KW-0255">Endonuclease</keyword>
<name>X1BVJ6_9ZZZZ</name>
<dbReference type="Gene3D" id="3.30.2170.10">
    <property type="entry name" value="archaeoglobus fulgidus dsm 4304 superfamily"/>
    <property type="match status" value="1"/>
</dbReference>
<dbReference type="GO" id="GO:0003727">
    <property type="term" value="F:single-stranded RNA binding"/>
    <property type="evidence" value="ECO:0007669"/>
    <property type="project" value="TreeGrafter"/>
</dbReference>
<comment type="subcellular location">
    <subcellularLocation>
        <location evidence="1">Cytoplasm</location>
    </subcellularLocation>
</comment>
<keyword evidence="5" id="KW-0378">Hydrolase</keyword>
<dbReference type="PANTHER" id="PTHR28511:SF1">
    <property type="entry name" value="ENDONUCLEASE V"/>
    <property type="match status" value="1"/>
</dbReference>
<dbReference type="Pfam" id="PF04493">
    <property type="entry name" value="Endonuclease_5"/>
    <property type="match status" value="1"/>
</dbReference>
<comment type="caution">
    <text evidence="6">The sequence shown here is derived from an EMBL/GenBank/DDBJ whole genome shotgun (WGS) entry which is preliminary data.</text>
</comment>
<dbReference type="GO" id="GO:0043737">
    <property type="term" value="F:deoxyribonuclease V activity"/>
    <property type="evidence" value="ECO:0007669"/>
    <property type="project" value="TreeGrafter"/>
</dbReference>
<evidence type="ECO:0000313" key="6">
    <source>
        <dbReference type="EMBL" id="GAG99789.1"/>
    </source>
</evidence>
<dbReference type="GO" id="GO:0005737">
    <property type="term" value="C:cytoplasm"/>
    <property type="evidence" value="ECO:0007669"/>
    <property type="project" value="UniProtKB-SubCell"/>
</dbReference>
<evidence type="ECO:0000256" key="1">
    <source>
        <dbReference type="ARBA" id="ARBA00004496"/>
    </source>
</evidence>
<dbReference type="EMBL" id="BART01027990">
    <property type="protein sequence ID" value="GAG99789.1"/>
    <property type="molecule type" value="Genomic_DNA"/>
</dbReference>
<evidence type="ECO:0000256" key="4">
    <source>
        <dbReference type="ARBA" id="ARBA00022759"/>
    </source>
</evidence>
<keyword evidence="3" id="KW-0540">Nuclease</keyword>
<feature type="non-terminal residue" evidence="6">
    <location>
        <position position="1"/>
    </location>
</feature>
<evidence type="ECO:0000256" key="2">
    <source>
        <dbReference type="ARBA" id="ARBA00022490"/>
    </source>
</evidence>
<dbReference type="AlphaFoldDB" id="X1BVJ6"/>
<evidence type="ECO:0000256" key="5">
    <source>
        <dbReference type="ARBA" id="ARBA00022801"/>
    </source>
</evidence>
<evidence type="ECO:0000256" key="3">
    <source>
        <dbReference type="ARBA" id="ARBA00022722"/>
    </source>
</evidence>
<gene>
    <name evidence="6" type="ORF">S01H4_49483</name>
</gene>
<dbReference type="InterPro" id="IPR007581">
    <property type="entry name" value="Endonuclease-V"/>
</dbReference>
<organism evidence="6">
    <name type="scientific">marine sediment metagenome</name>
    <dbReference type="NCBI Taxonomy" id="412755"/>
    <lineage>
        <taxon>unclassified sequences</taxon>
        <taxon>metagenomes</taxon>
        <taxon>ecological metagenomes</taxon>
    </lineage>
</organism>